<dbReference type="EMBL" id="FZQP02002647">
    <property type="protein sequence ID" value="VVC96270.1"/>
    <property type="molecule type" value="Genomic_DNA"/>
</dbReference>
<proteinExistence type="predicted"/>
<protein>
    <submittedName>
        <fullName evidence="2">Uncharacterized protein</fullName>
    </submittedName>
</protein>
<feature type="region of interest" description="Disordered" evidence="1">
    <location>
        <begin position="1"/>
        <end position="58"/>
    </location>
</feature>
<evidence type="ECO:0000256" key="1">
    <source>
        <dbReference type="SAM" id="MobiDB-lite"/>
    </source>
</evidence>
<organism evidence="2 3">
    <name type="scientific">Leptidea sinapis</name>
    <dbReference type="NCBI Taxonomy" id="189913"/>
    <lineage>
        <taxon>Eukaryota</taxon>
        <taxon>Metazoa</taxon>
        <taxon>Ecdysozoa</taxon>
        <taxon>Arthropoda</taxon>
        <taxon>Hexapoda</taxon>
        <taxon>Insecta</taxon>
        <taxon>Pterygota</taxon>
        <taxon>Neoptera</taxon>
        <taxon>Endopterygota</taxon>
        <taxon>Lepidoptera</taxon>
        <taxon>Glossata</taxon>
        <taxon>Ditrysia</taxon>
        <taxon>Papilionoidea</taxon>
        <taxon>Pieridae</taxon>
        <taxon>Dismorphiinae</taxon>
        <taxon>Leptidea</taxon>
    </lineage>
</organism>
<feature type="compositionally biased region" description="Basic and acidic residues" evidence="1">
    <location>
        <begin position="11"/>
        <end position="41"/>
    </location>
</feature>
<accession>A0A5E4QEQ5</accession>
<dbReference type="AlphaFoldDB" id="A0A5E4QEQ5"/>
<gene>
    <name evidence="2" type="ORF">LSINAPIS_LOCUS7810</name>
</gene>
<evidence type="ECO:0000313" key="3">
    <source>
        <dbReference type="Proteomes" id="UP000324832"/>
    </source>
</evidence>
<reference evidence="2 3" key="1">
    <citation type="submission" date="2017-07" db="EMBL/GenBank/DDBJ databases">
        <authorList>
            <person name="Talla V."/>
            <person name="Backstrom N."/>
        </authorList>
    </citation>
    <scope>NUCLEOTIDE SEQUENCE [LARGE SCALE GENOMIC DNA]</scope>
</reference>
<dbReference type="Proteomes" id="UP000324832">
    <property type="component" value="Unassembled WGS sequence"/>
</dbReference>
<name>A0A5E4QEQ5_9NEOP</name>
<sequence length="58" mass="6458">MAELKLNQAKKGSDKKHTSTDSHSMEMSKKIPELPRQEGHAPRPAGEQTPAPQLSYRC</sequence>
<evidence type="ECO:0000313" key="2">
    <source>
        <dbReference type="EMBL" id="VVC96270.1"/>
    </source>
</evidence>
<keyword evidence="3" id="KW-1185">Reference proteome</keyword>